<evidence type="ECO:0000256" key="1">
    <source>
        <dbReference type="SAM" id="MobiDB-lite"/>
    </source>
</evidence>
<accession>A0A1B6IBQ2</accession>
<dbReference type="AlphaFoldDB" id="A0A1B6IBQ2"/>
<organism evidence="2">
    <name type="scientific">Homalodisca liturata</name>
    <dbReference type="NCBI Taxonomy" id="320908"/>
    <lineage>
        <taxon>Eukaryota</taxon>
        <taxon>Metazoa</taxon>
        <taxon>Ecdysozoa</taxon>
        <taxon>Arthropoda</taxon>
        <taxon>Hexapoda</taxon>
        <taxon>Insecta</taxon>
        <taxon>Pterygota</taxon>
        <taxon>Neoptera</taxon>
        <taxon>Paraneoptera</taxon>
        <taxon>Hemiptera</taxon>
        <taxon>Auchenorrhyncha</taxon>
        <taxon>Membracoidea</taxon>
        <taxon>Cicadellidae</taxon>
        <taxon>Cicadellinae</taxon>
        <taxon>Proconiini</taxon>
        <taxon>Homalodisca</taxon>
    </lineage>
</organism>
<feature type="compositionally biased region" description="Basic residues" evidence="1">
    <location>
        <begin position="142"/>
        <end position="152"/>
    </location>
</feature>
<evidence type="ECO:0000313" key="2">
    <source>
        <dbReference type="EMBL" id="JAS84300.1"/>
    </source>
</evidence>
<feature type="region of interest" description="Disordered" evidence="1">
    <location>
        <begin position="98"/>
        <end position="152"/>
    </location>
</feature>
<feature type="non-terminal residue" evidence="2">
    <location>
        <position position="152"/>
    </location>
</feature>
<sequence>AKSAQDLEDLLALEHAEETVQEDLESDGERLTAVEHQGGDVEGDVGLDRFHGALTEHVSEAEFVQGMGYPAVGAALAVPDVQLAGGEALASTARYCTPDGGADSRRQSEMGFSGGPGRAVGAARRCDDTPRTLGPEEPGGHGRPRFPSLHKV</sequence>
<dbReference type="EMBL" id="GECU01023406">
    <property type="protein sequence ID" value="JAS84300.1"/>
    <property type="molecule type" value="Transcribed_RNA"/>
</dbReference>
<reference evidence="2" key="1">
    <citation type="submission" date="2015-11" db="EMBL/GenBank/DDBJ databases">
        <title>De novo transcriptome assembly of four potential Pierce s Disease insect vectors from Arizona vineyards.</title>
        <authorList>
            <person name="Tassone E.E."/>
        </authorList>
    </citation>
    <scope>NUCLEOTIDE SEQUENCE</scope>
</reference>
<proteinExistence type="predicted"/>
<gene>
    <name evidence="2" type="ORF">g.23913</name>
</gene>
<feature type="non-terminal residue" evidence="2">
    <location>
        <position position="1"/>
    </location>
</feature>
<protein>
    <submittedName>
        <fullName evidence="2">Uncharacterized protein</fullName>
    </submittedName>
</protein>
<name>A0A1B6IBQ2_9HEMI</name>